<keyword evidence="4" id="KW-0963">Cytoplasm</keyword>
<keyword evidence="9" id="KW-0464">Manganese</keyword>
<comment type="function">
    <text evidence="14">Glycogenin participates in the glycogen biosynthetic process along with glycogen synthase and glycogen branching enzyme. It catalyzes the formation of a short alpha (1,4)-glucosyl chain covalently attached via a glucose 1-O-tyrosyl linkage to internal tyrosine residues and these chains act as primers for the elongation reaction catalyzed by glycogen synthase.</text>
</comment>
<feature type="compositionally biased region" description="Polar residues" evidence="16">
    <location>
        <begin position="45"/>
        <end position="55"/>
    </location>
</feature>
<evidence type="ECO:0000313" key="18">
    <source>
        <dbReference type="Proteomes" id="UP000646548"/>
    </source>
</evidence>
<feature type="compositionally biased region" description="Polar residues" evidence="16">
    <location>
        <begin position="389"/>
        <end position="420"/>
    </location>
</feature>
<dbReference type="FunFam" id="3.90.550.10:FF:000092">
    <property type="entry name" value="Glycogenin 2"/>
    <property type="match status" value="1"/>
</dbReference>
<dbReference type="SUPFAM" id="SSF53448">
    <property type="entry name" value="Nucleotide-diphospho-sugar transferases"/>
    <property type="match status" value="1"/>
</dbReference>
<comment type="subcellular location">
    <subcellularLocation>
        <location evidence="2">Cytoplasm</location>
    </subcellularLocation>
</comment>
<comment type="similarity">
    <text evidence="10">Belongs to the glycosyltransferase 8 family. Glycogenin subfamily.</text>
</comment>
<dbReference type="InterPro" id="IPR002495">
    <property type="entry name" value="Glyco_trans_8"/>
</dbReference>
<evidence type="ECO:0000256" key="13">
    <source>
        <dbReference type="ARBA" id="ARBA00047924"/>
    </source>
</evidence>
<evidence type="ECO:0000256" key="14">
    <source>
        <dbReference type="ARBA" id="ARBA00049637"/>
    </source>
</evidence>
<evidence type="ECO:0000256" key="16">
    <source>
        <dbReference type="SAM" id="MobiDB-lite"/>
    </source>
</evidence>
<evidence type="ECO:0000256" key="3">
    <source>
        <dbReference type="ARBA" id="ARBA00004964"/>
    </source>
</evidence>
<evidence type="ECO:0000313" key="17">
    <source>
        <dbReference type="EMBL" id="KAF6730415.1"/>
    </source>
</evidence>
<feature type="compositionally biased region" description="Basic and acidic residues" evidence="16">
    <location>
        <begin position="357"/>
        <end position="371"/>
    </location>
</feature>
<evidence type="ECO:0000256" key="2">
    <source>
        <dbReference type="ARBA" id="ARBA00004496"/>
    </source>
</evidence>
<gene>
    <name evidence="17" type="ORF">FQA47_011789</name>
</gene>
<feature type="region of interest" description="Disordered" evidence="16">
    <location>
        <begin position="383"/>
        <end position="470"/>
    </location>
</feature>
<dbReference type="InterPro" id="IPR050587">
    <property type="entry name" value="GNT1/Glycosyltrans_8"/>
</dbReference>
<keyword evidence="7" id="KW-0320">Glycogen biosynthesis</keyword>
<dbReference type="GO" id="GO:0008466">
    <property type="term" value="F:glycogenin glucosyltransferase activity"/>
    <property type="evidence" value="ECO:0007669"/>
    <property type="project" value="UniProtKB-EC"/>
</dbReference>
<evidence type="ECO:0000256" key="15">
    <source>
        <dbReference type="ARBA" id="ARBA00057883"/>
    </source>
</evidence>
<dbReference type="GO" id="GO:0005737">
    <property type="term" value="C:cytoplasm"/>
    <property type="evidence" value="ECO:0007669"/>
    <property type="project" value="UniProtKB-SubCell"/>
</dbReference>
<evidence type="ECO:0000256" key="5">
    <source>
        <dbReference type="ARBA" id="ARBA00022679"/>
    </source>
</evidence>
<evidence type="ECO:0000256" key="8">
    <source>
        <dbReference type="ARBA" id="ARBA00023180"/>
    </source>
</evidence>
<dbReference type="GO" id="GO:0046872">
    <property type="term" value="F:metal ion binding"/>
    <property type="evidence" value="ECO:0007669"/>
    <property type="project" value="UniProtKB-KW"/>
</dbReference>
<accession>A0A834F9R2</accession>
<evidence type="ECO:0000256" key="4">
    <source>
        <dbReference type="ARBA" id="ARBA00022490"/>
    </source>
</evidence>
<evidence type="ECO:0000256" key="6">
    <source>
        <dbReference type="ARBA" id="ARBA00022723"/>
    </source>
</evidence>
<dbReference type="Proteomes" id="UP000646548">
    <property type="component" value="Unassembled WGS sequence"/>
</dbReference>
<dbReference type="AlphaFoldDB" id="A0A834F9R2"/>
<dbReference type="PANTHER" id="PTHR11183">
    <property type="entry name" value="GLYCOGENIN SUBFAMILY MEMBER"/>
    <property type="match status" value="1"/>
</dbReference>
<comment type="cofactor">
    <cofactor evidence="1">
        <name>Mn(2+)</name>
        <dbReference type="ChEBI" id="CHEBI:29035"/>
    </cofactor>
</comment>
<evidence type="ECO:0000256" key="9">
    <source>
        <dbReference type="ARBA" id="ARBA00023211"/>
    </source>
</evidence>
<evidence type="ECO:0000256" key="12">
    <source>
        <dbReference type="ARBA" id="ARBA00047374"/>
    </source>
</evidence>
<evidence type="ECO:0000256" key="10">
    <source>
        <dbReference type="ARBA" id="ARBA00038162"/>
    </source>
</evidence>
<proteinExistence type="inferred from homology"/>
<comment type="function">
    <text evidence="15">Self-glucosylating initiator of glycogen synthesis. It catalyzes the formation of a short alpha (1,4)-glucosyl chain covalently attached via a glucose 1-O-tyrosyl linkage to internal tyrosine residues and these chains act as primers for the elongation reaction catalyzed by glycogen synthase.</text>
</comment>
<keyword evidence="8" id="KW-0325">Glycoprotein</keyword>
<name>A0A834F9R2_ORYME</name>
<sequence length="500" mass="56452">MHLWSRWSSPFHQQGEVLKRRSHVAQTTPPMLVERPAGPRHAELQTASCSPDSSRPNPPALIRQGRPQQCQMFCRTTPWFCELRQTLTHSSSWVQISPSPVSPAAADEAFVTLVTSDSSSQGAAVVARSLRRHGTTRRIVVMVTPNVSEQCRFSLHVDFDEVVSVDPDRGEDQHPSPSPWRRPEFGLAKIQCWTLTQFSKCVFLEADTLVLCNVDDLFQREELSAAPDPAWPDCFNSGVFVFRPSLQTHSRILQHARQHGGVGGGDQNLLNSFFSGWSEEDIQKRLPFLYNLISSSVYSYLPAFHQFGHQAKIVHFSGSVKPWSRRKEDRSTDGMERFYDLWWKEHLSQSVGKQSGRRAEKTQISEHRGEVPVRDRLDICSSLLPHFTTPPQNQDPEPQPVRQSLWSTEMKTPPTESSQVLEEAGCSERPEDPPPIEEAARDGSAPPGGGDVLLTWSSSQQGAAEGQELQHRRRWEAGEADYLGRDAFQNIQKMLDRFLD</sequence>
<comment type="catalytic activity">
    <reaction evidence="12">
        <text>[1,4-alpha-D-glucosyl](n)-L-tyrosyl-[glycogenin] + UDP-alpha-D-glucose = [1,4-alpha-D-glucosyl](n+1)-L-tyrosyl-[glycogenin] + UDP + H(+)</text>
        <dbReference type="Rhea" id="RHEA:56560"/>
        <dbReference type="Rhea" id="RHEA-COMP:14606"/>
        <dbReference type="Rhea" id="RHEA-COMP:14607"/>
        <dbReference type="ChEBI" id="CHEBI:15378"/>
        <dbReference type="ChEBI" id="CHEBI:58223"/>
        <dbReference type="ChEBI" id="CHEBI:58885"/>
        <dbReference type="ChEBI" id="CHEBI:140574"/>
        <dbReference type="EC" id="2.4.1.186"/>
    </reaction>
    <physiologicalReaction direction="left-to-right" evidence="12">
        <dbReference type="Rhea" id="RHEA:56561"/>
    </physiologicalReaction>
</comment>
<feature type="region of interest" description="Disordered" evidence="16">
    <location>
        <begin position="16"/>
        <end position="58"/>
    </location>
</feature>
<comment type="pathway">
    <text evidence="3">Glycan biosynthesis; glycogen biosynthesis.</text>
</comment>
<evidence type="ECO:0000256" key="1">
    <source>
        <dbReference type="ARBA" id="ARBA00001936"/>
    </source>
</evidence>
<keyword evidence="5" id="KW-0808">Transferase</keyword>
<dbReference type="EC" id="2.4.1.186" evidence="11"/>
<organism evidence="17 18">
    <name type="scientific">Oryzias melastigma</name>
    <name type="common">Marine medaka</name>
    <dbReference type="NCBI Taxonomy" id="30732"/>
    <lineage>
        <taxon>Eukaryota</taxon>
        <taxon>Metazoa</taxon>
        <taxon>Chordata</taxon>
        <taxon>Craniata</taxon>
        <taxon>Vertebrata</taxon>
        <taxon>Euteleostomi</taxon>
        <taxon>Actinopterygii</taxon>
        <taxon>Neopterygii</taxon>
        <taxon>Teleostei</taxon>
        <taxon>Neoteleostei</taxon>
        <taxon>Acanthomorphata</taxon>
        <taxon>Ovalentaria</taxon>
        <taxon>Atherinomorphae</taxon>
        <taxon>Beloniformes</taxon>
        <taxon>Adrianichthyidae</taxon>
        <taxon>Oryziinae</taxon>
        <taxon>Oryzias</taxon>
    </lineage>
</organism>
<protein>
    <recommendedName>
        <fullName evidence="11">glycogenin glucosyltransferase</fullName>
        <ecNumber evidence="11">2.4.1.186</ecNumber>
    </recommendedName>
</protein>
<dbReference type="GO" id="GO:0005978">
    <property type="term" value="P:glycogen biosynthetic process"/>
    <property type="evidence" value="ECO:0007669"/>
    <property type="project" value="UniProtKB-KW"/>
</dbReference>
<dbReference type="EMBL" id="WKFB01000236">
    <property type="protein sequence ID" value="KAF6730415.1"/>
    <property type="molecule type" value="Genomic_DNA"/>
</dbReference>
<dbReference type="CDD" id="cd02537">
    <property type="entry name" value="GT8_Glycogenin"/>
    <property type="match status" value="1"/>
</dbReference>
<dbReference type="InterPro" id="IPR029044">
    <property type="entry name" value="Nucleotide-diphossugar_trans"/>
</dbReference>
<keyword evidence="6" id="KW-0479">Metal-binding</keyword>
<dbReference type="Gene3D" id="3.90.550.10">
    <property type="entry name" value="Spore Coat Polysaccharide Biosynthesis Protein SpsA, Chain A"/>
    <property type="match status" value="1"/>
</dbReference>
<dbReference type="Pfam" id="PF01501">
    <property type="entry name" value="Glyco_transf_8"/>
    <property type="match status" value="1"/>
</dbReference>
<reference evidence="17" key="1">
    <citation type="journal article" name="BMC Genomics">
        <title>Long-read sequencing and de novo genome assembly of marine medaka (Oryzias melastigma).</title>
        <authorList>
            <person name="Liang P."/>
            <person name="Saqib H.S.A."/>
            <person name="Ni X."/>
            <person name="Shen Y."/>
        </authorList>
    </citation>
    <scope>NUCLEOTIDE SEQUENCE</scope>
    <source>
        <strain evidence="17">Bigg-433</strain>
    </source>
</reference>
<evidence type="ECO:0000256" key="7">
    <source>
        <dbReference type="ARBA" id="ARBA00023056"/>
    </source>
</evidence>
<comment type="caution">
    <text evidence="17">The sequence shown here is derived from an EMBL/GenBank/DDBJ whole genome shotgun (WGS) entry which is preliminary data.</text>
</comment>
<feature type="region of interest" description="Disordered" evidence="16">
    <location>
        <begin position="352"/>
        <end position="371"/>
    </location>
</feature>
<evidence type="ECO:0000256" key="11">
    <source>
        <dbReference type="ARBA" id="ARBA00038934"/>
    </source>
</evidence>
<comment type="catalytic activity">
    <reaction evidence="13">
        <text>L-tyrosyl-[glycogenin] + UDP-alpha-D-glucose = alpha-D-glucosyl-L-tyrosyl-[glycogenin] + UDP + H(+)</text>
        <dbReference type="Rhea" id="RHEA:23360"/>
        <dbReference type="Rhea" id="RHEA-COMP:14604"/>
        <dbReference type="Rhea" id="RHEA-COMP:14605"/>
        <dbReference type="ChEBI" id="CHEBI:15378"/>
        <dbReference type="ChEBI" id="CHEBI:46858"/>
        <dbReference type="ChEBI" id="CHEBI:58223"/>
        <dbReference type="ChEBI" id="CHEBI:58885"/>
        <dbReference type="ChEBI" id="CHEBI:140573"/>
        <dbReference type="EC" id="2.4.1.186"/>
    </reaction>
    <physiologicalReaction direction="left-to-right" evidence="13">
        <dbReference type="Rhea" id="RHEA:23361"/>
    </physiologicalReaction>
</comment>